<feature type="region of interest" description="Disordered" evidence="1">
    <location>
        <begin position="229"/>
        <end position="290"/>
    </location>
</feature>
<sequence>MDRYSRPHCADTPNPSSNNSSAIQRIFRYVVPADTLSHILVPGELKSNPREDNYSSTWLNLLRYAREIFSRQDTRQFVTGFTLCSSIMRLWKFNRLRGVASRPFNVNKDELGFDPTVLADGAKRYIKIQRNGQAERLCLEELIKRQRSVAGKSDHQLAIKDSWEYEERPEEGLLLKEATEAGVENIARYYHYKTVHIRGAVDNTRNNVRKGLNDAWGRNPFQQRRPVISEAIASPATSGSSGLGRGRGRSRSRSTIQKRSSSCIQTSMPPPKRSCLDSPVKNNAQQQRNRVHRRVIMRDVGRSIYHASSPRAILTGLLGAIKGHKSLLNAKILHRDISVGNVMLYKREDNGFLINLNLAVKIDREKASGAPSKTGTKVFMAIGALYGEDHNFMHDLESFFWRSRTEYESWNYKPIKKLAEIKTSKVLKQDKFDKKVKANFTAYCRPLIPCMQELRKVVFPEGKQWLRKNQQLYSQLKS</sequence>
<dbReference type="Proteomes" id="UP000250266">
    <property type="component" value="Unassembled WGS sequence"/>
</dbReference>
<dbReference type="OrthoDB" id="5584477at2759"/>
<protein>
    <recommendedName>
        <fullName evidence="2">Fungal-type protein kinase domain-containing protein</fullName>
    </recommendedName>
</protein>
<accession>A0A8E2DWD6</accession>
<dbReference type="SUPFAM" id="SSF56112">
    <property type="entry name" value="Protein kinase-like (PK-like)"/>
    <property type="match status" value="1"/>
</dbReference>
<feature type="domain" description="Fungal-type protein kinase" evidence="2">
    <location>
        <begin position="107"/>
        <end position="401"/>
    </location>
</feature>
<evidence type="ECO:0000256" key="1">
    <source>
        <dbReference type="SAM" id="MobiDB-lite"/>
    </source>
</evidence>
<gene>
    <name evidence="3" type="ORF">K432DRAFT_420903</name>
</gene>
<dbReference type="InterPro" id="IPR040976">
    <property type="entry name" value="Pkinase_fungal"/>
</dbReference>
<evidence type="ECO:0000259" key="2">
    <source>
        <dbReference type="Pfam" id="PF17667"/>
    </source>
</evidence>
<evidence type="ECO:0000313" key="4">
    <source>
        <dbReference type="Proteomes" id="UP000250266"/>
    </source>
</evidence>
<evidence type="ECO:0000313" key="3">
    <source>
        <dbReference type="EMBL" id="OCK72940.1"/>
    </source>
</evidence>
<dbReference type="PANTHER" id="PTHR38248">
    <property type="entry name" value="FUNK1 6"/>
    <property type="match status" value="1"/>
</dbReference>
<feature type="compositionally biased region" description="Polar residues" evidence="1">
    <location>
        <begin position="255"/>
        <end position="267"/>
    </location>
</feature>
<name>A0A8E2DWD6_9PEZI</name>
<dbReference type="PANTHER" id="PTHR38248:SF2">
    <property type="entry name" value="FUNK1 11"/>
    <property type="match status" value="1"/>
</dbReference>
<organism evidence="3 4">
    <name type="scientific">Lepidopterella palustris CBS 459.81</name>
    <dbReference type="NCBI Taxonomy" id="1314670"/>
    <lineage>
        <taxon>Eukaryota</taxon>
        <taxon>Fungi</taxon>
        <taxon>Dikarya</taxon>
        <taxon>Ascomycota</taxon>
        <taxon>Pezizomycotina</taxon>
        <taxon>Dothideomycetes</taxon>
        <taxon>Pleosporomycetidae</taxon>
        <taxon>Mytilinidiales</taxon>
        <taxon>Argynnaceae</taxon>
        <taxon>Lepidopterella</taxon>
    </lineage>
</organism>
<dbReference type="EMBL" id="KV746140">
    <property type="protein sequence ID" value="OCK72940.1"/>
    <property type="molecule type" value="Genomic_DNA"/>
</dbReference>
<dbReference type="Gene3D" id="1.10.510.10">
    <property type="entry name" value="Transferase(Phosphotransferase) domain 1"/>
    <property type="match status" value="1"/>
</dbReference>
<dbReference type="Pfam" id="PF17667">
    <property type="entry name" value="Pkinase_fungal"/>
    <property type="match status" value="1"/>
</dbReference>
<reference evidence="3 4" key="1">
    <citation type="journal article" date="2016" name="Nat. Commun.">
        <title>Ectomycorrhizal ecology is imprinted in the genome of the dominant symbiotic fungus Cenococcum geophilum.</title>
        <authorList>
            <consortium name="DOE Joint Genome Institute"/>
            <person name="Peter M."/>
            <person name="Kohler A."/>
            <person name="Ohm R.A."/>
            <person name="Kuo A."/>
            <person name="Krutzmann J."/>
            <person name="Morin E."/>
            <person name="Arend M."/>
            <person name="Barry K.W."/>
            <person name="Binder M."/>
            <person name="Choi C."/>
            <person name="Clum A."/>
            <person name="Copeland A."/>
            <person name="Grisel N."/>
            <person name="Haridas S."/>
            <person name="Kipfer T."/>
            <person name="LaButti K."/>
            <person name="Lindquist E."/>
            <person name="Lipzen A."/>
            <person name="Maire R."/>
            <person name="Meier B."/>
            <person name="Mihaltcheva S."/>
            <person name="Molinier V."/>
            <person name="Murat C."/>
            <person name="Poggeler S."/>
            <person name="Quandt C.A."/>
            <person name="Sperisen C."/>
            <person name="Tritt A."/>
            <person name="Tisserant E."/>
            <person name="Crous P.W."/>
            <person name="Henrissat B."/>
            <person name="Nehls U."/>
            <person name="Egli S."/>
            <person name="Spatafora J.W."/>
            <person name="Grigoriev I.V."/>
            <person name="Martin F.M."/>
        </authorList>
    </citation>
    <scope>NUCLEOTIDE SEQUENCE [LARGE SCALE GENOMIC DNA]</scope>
    <source>
        <strain evidence="3 4">CBS 459.81</strain>
    </source>
</reference>
<dbReference type="AlphaFoldDB" id="A0A8E2DWD6"/>
<feature type="region of interest" description="Disordered" evidence="1">
    <location>
        <begin position="1"/>
        <end position="20"/>
    </location>
</feature>
<proteinExistence type="predicted"/>
<dbReference type="InterPro" id="IPR011009">
    <property type="entry name" value="Kinase-like_dom_sf"/>
</dbReference>
<keyword evidence="4" id="KW-1185">Reference proteome</keyword>